<dbReference type="RefSeq" id="WP_048839398.1">
    <property type="nucleotide sequence ID" value="NZ_BAMV01000018.1"/>
</dbReference>
<dbReference type="EMBL" id="BJVU01000001">
    <property type="protein sequence ID" value="GEL57719.1"/>
    <property type="molecule type" value="Genomic_DNA"/>
</dbReference>
<accession>A0A0D6N5T9</accession>
<keyword evidence="2" id="KW-0812">Transmembrane</keyword>
<dbReference type="EMBL" id="BAMV01000018">
    <property type="protein sequence ID" value="GAN61387.1"/>
    <property type="molecule type" value="Genomic_DNA"/>
</dbReference>
<dbReference type="AlphaFoldDB" id="A0A0D6N5T9"/>
<feature type="transmembrane region" description="Helical" evidence="2">
    <location>
        <begin position="112"/>
        <end position="133"/>
    </location>
</feature>
<accession>A0A6N3SMK8</accession>
<feature type="transmembrane region" description="Helical" evidence="2">
    <location>
        <begin position="26"/>
        <end position="46"/>
    </location>
</feature>
<evidence type="ECO:0000313" key="4">
    <source>
        <dbReference type="EMBL" id="GEL57719.1"/>
    </source>
</evidence>
<reference evidence="3 5" key="1">
    <citation type="submission" date="2012-11" db="EMBL/GenBank/DDBJ databases">
        <title>Whole genome sequence of Acetobacter cibinongensis 4H-1.</title>
        <authorList>
            <person name="Azuma Y."/>
            <person name="Higashiura N."/>
            <person name="Hirakawa H."/>
            <person name="Matsushita K."/>
        </authorList>
    </citation>
    <scope>NUCLEOTIDE SEQUENCE [LARGE SCALE GENOMIC DNA]</scope>
    <source>
        <strain evidence="3 5">4H-1</strain>
    </source>
</reference>
<gene>
    <name evidence="3" type="ORF">Abci_018_257</name>
    <name evidence="4" type="ORF">ACI01nite_03210</name>
</gene>
<reference evidence="4 6" key="2">
    <citation type="submission" date="2019-07" db="EMBL/GenBank/DDBJ databases">
        <title>Whole genome shotgun sequence of Acetobacter cibinongensis NBRC 16605.</title>
        <authorList>
            <person name="Hosoyama A."/>
            <person name="Uohara A."/>
            <person name="Ohji S."/>
            <person name="Ichikawa N."/>
        </authorList>
    </citation>
    <scope>NUCLEOTIDE SEQUENCE [LARGE SCALE GENOMIC DNA]</scope>
    <source>
        <strain evidence="4 6">NBRC 16605</strain>
    </source>
</reference>
<feature type="region of interest" description="Disordered" evidence="1">
    <location>
        <begin position="1"/>
        <end position="22"/>
    </location>
</feature>
<evidence type="ECO:0000313" key="5">
    <source>
        <dbReference type="Proteomes" id="UP000032671"/>
    </source>
</evidence>
<keyword evidence="2" id="KW-0472">Membrane</keyword>
<keyword evidence="6" id="KW-1185">Reference proteome</keyword>
<evidence type="ECO:0000313" key="6">
    <source>
        <dbReference type="Proteomes" id="UP000321891"/>
    </source>
</evidence>
<sequence length="137" mass="14284">MDQPHRAEYSRPPLSTPRTDLSSSPFALRLVRTGIWSVCFFIFYFVQQLAELLAPLLLIAGVLWKALPAVVGSLSHAAASADPQARDAIGSVASAIPSHIVIAGHDLTAGGLIWDGILLMALAAAGATLATVAGKNV</sequence>
<dbReference type="Proteomes" id="UP000032671">
    <property type="component" value="Unassembled WGS sequence"/>
</dbReference>
<keyword evidence="2" id="KW-1133">Transmembrane helix</keyword>
<dbReference type="Proteomes" id="UP000321891">
    <property type="component" value="Unassembled WGS sequence"/>
</dbReference>
<organism evidence="3 5">
    <name type="scientific">Acetobacter cibinongensis</name>
    <dbReference type="NCBI Taxonomy" id="146475"/>
    <lineage>
        <taxon>Bacteria</taxon>
        <taxon>Pseudomonadati</taxon>
        <taxon>Pseudomonadota</taxon>
        <taxon>Alphaproteobacteria</taxon>
        <taxon>Acetobacterales</taxon>
        <taxon>Acetobacteraceae</taxon>
        <taxon>Acetobacter</taxon>
    </lineage>
</organism>
<evidence type="ECO:0000313" key="3">
    <source>
        <dbReference type="EMBL" id="GAN61387.1"/>
    </source>
</evidence>
<proteinExistence type="predicted"/>
<feature type="transmembrane region" description="Helical" evidence="2">
    <location>
        <begin position="53"/>
        <end position="74"/>
    </location>
</feature>
<protein>
    <submittedName>
        <fullName evidence="3">Uncharacterized protein</fullName>
    </submittedName>
</protein>
<name>A0A0D6N5T9_9PROT</name>
<comment type="caution">
    <text evidence="3">The sequence shown here is derived from an EMBL/GenBank/DDBJ whole genome shotgun (WGS) entry which is preliminary data.</text>
</comment>
<evidence type="ECO:0000256" key="1">
    <source>
        <dbReference type="SAM" id="MobiDB-lite"/>
    </source>
</evidence>
<evidence type="ECO:0000256" key="2">
    <source>
        <dbReference type="SAM" id="Phobius"/>
    </source>
</evidence>